<dbReference type="Pfam" id="PF00209">
    <property type="entry name" value="SNF"/>
    <property type="match status" value="1"/>
</dbReference>
<feature type="transmembrane region" description="Helical" evidence="11">
    <location>
        <begin position="318"/>
        <end position="337"/>
    </location>
</feature>
<dbReference type="OrthoDB" id="6150485at2759"/>
<dbReference type="CTD" id="20247144"/>
<dbReference type="PANTHER" id="PTHR11616:SF321">
    <property type="entry name" value="SODIUM-DEPENDENT NUTRIENT AMINO ACID TRANSPORTER 1-RELATED"/>
    <property type="match status" value="1"/>
</dbReference>
<keyword evidence="10" id="KW-0769">Symport</keyword>
<feature type="binding site" evidence="8">
    <location>
        <position position="423"/>
    </location>
    <ligand>
        <name>Na(+)</name>
        <dbReference type="ChEBI" id="CHEBI:29101"/>
        <label>1</label>
    </ligand>
</feature>
<dbReference type="InterPro" id="IPR000175">
    <property type="entry name" value="Na/ntran_symport"/>
</dbReference>
<feature type="transmembrane region" description="Helical" evidence="11">
    <location>
        <begin position="264"/>
        <end position="284"/>
    </location>
</feature>
<feature type="binding site" evidence="8">
    <location>
        <position position="323"/>
    </location>
    <ligand>
        <name>Na(+)</name>
        <dbReference type="ChEBI" id="CHEBI:29101"/>
        <label>1</label>
    </ligand>
</feature>
<dbReference type="PANTHER" id="PTHR11616">
    <property type="entry name" value="SODIUM/CHLORIDE DEPENDENT TRANSPORTER"/>
    <property type="match status" value="1"/>
</dbReference>
<feature type="transmembrane region" description="Helical" evidence="11">
    <location>
        <begin position="75"/>
        <end position="97"/>
    </location>
</feature>
<dbReference type="RefSeq" id="XP_009067358.1">
    <property type="nucleotide sequence ID" value="XM_009069110.1"/>
</dbReference>
<name>V3YVD4_LOTGI</name>
<evidence type="ECO:0000256" key="3">
    <source>
        <dbReference type="ARBA" id="ARBA00022448"/>
    </source>
</evidence>
<dbReference type="KEGG" id="lgi:LOTGIDRAFT_223675"/>
<feature type="transmembrane region" description="Helical" evidence="11">
    <location>
        <begin position="450"/>
        <end position="468"/>
    </location>
</feature>
<comment type="similarity">
    <text evidence="2 10">Belongs to the sodium:neurotransmitter symporter (SNF) (TC 2.A.22) family.</text>
</comment>
<keyword evidence="5 11" id="KW-1133">Transmembrane helix</keyword>
<sequence>MEKDETELQTFIKNGNVEPVKIVDGATVEDDDDEPKRDQWMRKLDFVLSLIGYAVGVGNLWRFPYLCLRNGGGAFLIPFFFFLLLCGIPLFYLEVCLGQFSGISSLFVFKLCPLFKGIGYGMVIVSGMATIYYNGVLTWVIYYLINSFDEELPWQRCGHWWNTATCRDNFALSENSSFYGNGTFYGNYSDIYGNVTDFYLNNTTPNLFLNQTGKTASEEFWQYNVLRKSEGLENLGSIQTHNALCLLAAWILVFLCLIRGVKSLGYVVYVTALLPYFLLTLFLIRGCMLPGALDGIKFYVTPDFSKLNNFSVWTEACLQVFFSLGPAWGGLITMSSFNKFHHNCLRDAVIATLADGLTSFYGGFVIFAVLGFMAKEAGVDVSKVATEGPGLALVAYPAAITKLPIPQFWAVLFFLMLLTLGLDSQFGMFESLVSGVIDAFPKQLAKRRMWVTAGLASMCYLLGLPIASNGGIYVFQLMDWFVAAFCVLIISFIECLVIGWIYGVERFSKDIELMMGRKPGIVIKTCWCFITPALLLVCLGSTIYNYKMPTYDGYVYPDSAKVLGFILSIIPIIPIPVFMVYELYKANGSLLQRFKQTLRPASDWGPSCKEYRHEYSLKDHQYESPFVKTFHRIRHCRR</sequence>
<dbReference type="PROSITE" id="PS50267">
    <property type="entry name" value="NA_NEUROTRAN_SYMP_3"/>
    <property type="match status" value="1"/>
</dbReference>
<protein>
    <recommendedName>
        <fullName evidence="10">Transporter</fullName>
    </recommendedName>
</protein>
<dbReference type="SUPFAM" id="SSF161070">
    <property type="entry name" value="SNF-like"/>
    <property type="match status" value="1"/>
</dbReference>
<dbReference type="PRINTS" id="PR00176">
    <property type="entry name" value="NANEUSMPORT"/>
</dbReference>
<evidence type="ECO:0000256" key="8">
    <source>
        <dbReference type="PIRSR" id="PIRSR600175-1"/>
    </source>
</evidence>
<accession>V3YVD4</accession>
<feature type="disulfide bond" evidence="9">
    <location>
        <begin position="157"/>
        <end position="166"/>
    </location>
</feature>
<keyword evidence="13" id="KW-1185">Reference proteome</keyword>
<feature type="binding site" evidence="8">
    <location>
        <position position="59"/>
    </location>
    <ligand>
        <name>Na(+)</name>
        <dbReference type="ChEBI" id="CHEBI:29101"/>
        <label>1</label>
    </ligand>
</feature>
<dbReference type="GO" id="GO:0046872">
    <property type="term" value="F:metal ion binding"/>
    <property type="evidence" value="ECO:0007669"/>
    <property type="project" value="UniProtKB-KW"/>
</dbReference>
<keyword evidence="4 10" id="KW-0812">Transmembrane</keyword>
<evidence type="ECO:0000256" key="2">
    <source>
        <dbReference type="ARBA" id="ARBA00006459"/>
    </source>
</evidence>
<evidence type="ECO:0000313" key="12">
    <source>
        <dbReference type="EMBL" id="ESO81913.1"/>
    </source>
</evidence>
<keyword evidence="7" id="KW-0325">Glycoprotein</keyword>
<dbReference type="EMBL" id="KB204089">
    <property type="protein sequence ID" value="ESO81913.1"/>
    <property type="molecule type" value="Genomic_DNA"/>
</dbReference>
<feature type="transmembrane region" description="Helical" evidence="11">
    <location>
        <begin position="564"/>
        <end position="584"/>
    </location>
</feature>
<feature type="transmembrane region" description="Helical" evidence="11">
    <location>
        <begin position="349"/>
        <end position="374"/>
    </location>
</feature>
<dbReference type="InterPro" id="IPR037272">
    <property type="entry name" value="SNS_sf"/>
</dbReference>
<dbReference type="PROSITE" id="PS00610">
    <property type="entry name" value="NA_NEUROTRAN_SYMP_1"/>
    <property type="match status" value="1"/>
</dbReference>
<evidence type="ECO:0000256" key="7">
    <source>
        <dbReference type="ARBA" id="ARBA00023180"/>
    </source>
</evidence>
<dbReference type="GO" id="GO:0005886">
    <property type="term" value="C:plasma membrane"/>
    <property type="evidence" value="ECO:0007669"/>
    <property type="project" value="TreeGrafter"/>
</dbReference>
<dbReference type="GO" id="GO:0005283">
    <property type="term" value="F:amino acid:sodium symporter activity"/>
    <property type="evidence" value="ECO:0007669"/>
    <property type="project" value="TreeGrafter"/>
</dbReference>
<evidence type="ECO:0000256" key="5">
    <source>
        <dbReference type="ARBA" id="ARBA00022989"/>
    </source>
</evidence>
<feature type="binding site" evidence="8">
    <location>
        <position position="424"/>
    </location>
    <ligand>
        <name>Na(+)</name>
        <dbReference type="ChEBI" id="CHEBI:29101"/>
        <label>1</label>
    </ligand>
</feature>
<gene>
    <name evidence="12" type="ORF">LOTGIDRAFT_223675</name>
</gene>
<feature type="transmembrane region" description="Helical" evidence="11">
    <location>
        <begin position="46"/>
        <end position="63"/>
    </location>
</feature>
<dbReference type="HOGENOM" id="CLU_006855_9_5_1"/>
<dbReference type="GO" id="GO:0089718">
    <property type="term" value="P:amino acid import across plasma membrane"/>
    <property type="evidence" value="ECO:0007669"/>
    <property type="project" value="TreeGrafter"/>
</dbReference>
<keyword evidence="6 11" id="KW-0472">Membrane</keyword>
<evidence type="ECO:0000256" key="10">
    <source>
        <dbReference type="RuleBase" id="RU003732"/>
    </source>
</evidence>
<feature type="binding site" evidence="8">
    <location>
        <position position="55"/>
    </location>
    <ligand>
        <name>Na(+)</name>
        <dbReference type="ChEBI" id="CHEBI:29101"/>
        <label>1</label>
    </ligand>
</feature>
<evidence type="ECO:0000256" key="11">
    <source>
        <dbReference type="SAM" id="Phobius"/>
    </source>
</evidence>
<evidence type="ECO:0000256" key="4">
    <source>
        <dbReference type="ARBA" id="ARBA00022692"/>
    </source>
</evidence>
<feature type="transmembrane region" description="Helical" evidence="11">
    <location>
        <begin position="525"/>
        <end position="544"/>
    </location>
</feature>
<feature type="transmembrane region" description="Helical" evidence="11">
    <location>
        <begin position="480"/>
        <end position="504"/>
    </location>
</feature>
<dbReference type="AlphaFoldDB" id="V3YVD4"/>
<keyword evidence="3 10" id="KW-0813">Transport</keyword>
<dbReference type="GeneID" id="20247144"/>
<comment type="subcellular location">
    <subcellularLocation>
        <location evidence="1">Membrane</location>
        <topology evidence="1">Multi-pass membrane protein</topology>
    </subcellularLocation>
</comment>
<evidence type="ECO:0000256" key="6">
    <source>
        <dbReference type="ARBA" id="ARBA00023136"/>
    </source>
</evidence>
<evidence type="ECO:0000313" key="13">
    <source>
        <dbReference type="Proteomes" id="UP000030746"/>
    </source>
</evidence>
<proteinExistence type="inferred from homology"/>
<keyword evidence="8" id="KW-0479">Metal-binding</keyword>
<feature type="transmembrane region" description="Helical" evidence="11">
    <location>
        <begin position="238"/>
        <end position="257"/>
    </location>
</feature>
<feature type="transmembrane region" description="Helical" evidence="11">
    <location>
        <begin position="408"/>
        <end position="429"/>
    </location>
</feature>
<evidence type="ECO:0000256" key="1">
    <source>
        <dbReference type="ARBA" id="ARBA00004141"/>
    </source>
</evidence>
<feature type="transmembrane region" description="Helical" evidence="11">
    <location>
        <begin position="118"/>
        <end position="145"/>
    </location>
</feature>
<feature type="binding site" evidence="8">
    <location>
        <position position="420"/>
    </location>
    <ligand>
        <name>Na(+)</name>
        <dbReference type="ChEBI" id="CHEBI:29101"/>
        <label>1</label>
    </ligand>
</feature>
<keyword evidence="9" id="KW-1015">Disulfide bond</keyword>
<keyword evidence="8" id="KW-0915">Sodium</keyword>
<feature type="binding site" evidence="8">
    <location>
        <position position="54"/>
    </location>
    <ligand>
        <name>Na(+)</name>
        <dbReference type="ChEBI" id="CHEBI:29101"/>
        <label>1</label>
    </ligand>
</feature>
<evidence type="ECO:0000256" key="9">
    <source>
        <dbReference type="PIRSR" id="PIRSR600175-2"/>
    </source>
</evidence>
<dbReference type="Proteomes" id="UP000030746">
    <property type="component" value="Unassembled WGS sequence"/>
</dbReference>
<reference evidence="12 13" key="1">
    <citation type="journal article" date="2013" name="Nature">
        <title>Insights into bilaterian evolution from three spiralian genomes.</title>
        <authorList>
            <person name="Simakov O."/>
            <person name="Marletaz F."/>
            <person name="Cho S.J."/>
            <person name="Edsinger-Gonzales E."/>
            <person name="Havlak P."/>
            <person name="Hellsten U."/>
            <person name="Kuo D.H."/>
            <person name="Larsson T."/>
            <person name="Lv J."/>
            <person name="Arendt D."/>
            <person name="Savage R."/>
            <person name="Osoegawa K."/>
            <person name="de Jong P."/>
            <person name="Grimwood J."/>
            <person name="Chapman J.A."/>
            <person name="Shapiro H."/>
            <person name="Aerts A."/>
            <person name="Otillar R.P."/>
            <person name="Terry A.Y."/>
            <person name="Boore J.L."/>
            <person name="Grigoriev I.V."/>
            <person name="Lindberg D.R."/>
            <person name="Seaver E.C."/>
            <person name="Weisblat D.A."/>
            <person name="Putnam N.H."/>
            <person name="Rokhsar D.S."/>
        </authorList>
    </citation>
    <scope>NUCLEOTIDE SEQUENCE [LARGE SCALE GENOMIC DNA]</scope>
</reference>
<dbReference type="OMA" id="TVWVEAC"/>
<organism evidence="12 13">
    <name type="scientific">Lottia gigantea</name>
    <name type="common">Giant owl limpet</name>
    <dbReference type="NCBI Taxonomy" id="225164"/>
    <lineage>
        <taxon>Eukaryota</taxon>
        <taxon>Metazoa</taxon>
        <taxon>Spiralia</taxon>
        <taxon>Lophotrochozoa</taxon>
        <taxon>Mollusca</taxon>
        <taxon>Gastropoda</taxon>
        <taxon>Patellogastropoda</taxon>
        <taxon>Lottioidea</taxon>
        <taxon>Lottiidae</taxon>
        <taxon>Lottia</taxon>
    </lineage>
</organism>
<feature type="binding site" evidence="8">
    <location>
        <position position="52"/>
    </location>
    <ligand>
        <name>Na(+)</name>
        <dbReference type="ChEBI" id="CHEBI:29101"/>
        <label>1</label>
    </ligand>
</feature>